<accession>A0A140L6Z4</accession>
<dbReference type="RefSeq" id="WP_068555869.1">
    <property type="nucleotide sequence ID" value="NZ_LOEE01000028.1"/>
</dbReference>
<dbReference type="CDD" id="cd05403">
    <property type="entry name" value="NT_KNTase_like"/>
    <property type="match status" value="1"/>
</dbReference>
<dbReference type="InterPro" id="IPR052930">
    <property type="entry name" value="TA_antitoxin_MntA"/>
</dbReference>
<organism evidence="2 3">
    <name type="scientific">Thermotalea metallivorans</name>
    <dbReference type="NCBI Taxonomy" id="520762"/>
    <lineage>
        <taxon>Bacteria</taxon>
        <taxon>Bacillati</taxon>
        <taxon>Bacillota</taxon>
        <taxon>Clostridia</taxon>
        <taxon>Peptostreptococcales</taxon>
        <taxon>Thermotaleaceae</taxon>
        <taxon>Thermotalea</taxon>
    </lineage>
</organism>
<comment type="caution">
    <text evidence="2">The sequence shown here is derived from an EMBL/GenBank/DDBJ whole genome shotgun (WGS) entry which is preliminary data.</text>
</comment>
<dbReference type="Pfam" id="PF18765">
    <property type="entry name" value="Polbeta"/>
    <property type="match status" value="1"/>
</dbReference>
<keyword evidence="3" id="KW-1185">Reference proteome</keyword>
<dbReference type="NCBIfam" id="NF047752">
    <property type="entry name" value="MntA_antitoxin"/>
    <property type="match status" value="1"/>
</dbReference>
<dbReference type="PANTHER" id="PTHR43852">
    <property type="entry name" value="NUCLEOTIDYLTRANSFERASE"/>
    <property type="match status" value="1"/>
</dbReference>
<dbReference type="PATRIC" id="fig|520762.4.peg.1421"/>
<name>A0A140L6Z4_9FIRM</name>
<evidence type="ECO:0000259" key="1">
    <source>
        <dbReference type="Pfam" id="PF18765"/>
    </source>
</evidence>
<dbReference type="Proteomes" id="UP000070456">
    <property type="component" value="Unassembled WGS sequence"/>
</dbReference>
<gene>
    <name evidence="2" type="ORF">AN619_12770</name>
</gene>
<dbReference type="EMBL" id="LOEE01000028">
    <property type="protein sequence ID" value="KXG76319.1"/>
    <property type="molecule type" value="Genomic_DNA"/>
</dbReference>
<dbReference type="SUPFAM" id="SSF81301">
    <property type="entry name" value="Nucleotidyltransferase"/>
    <property type="match status" value="1"/>
</dbReference>
<dbReference type="PANTHER" id="PTHR43852:SF3">
    <property type="entry name" value="NUCLEOTIDYLTRANSFERASE"/>
    <property type="match status" value="1"/>
</dbReference>
<reference evidence="2 3" key="1">
    <citation type="submission" date="2015-12" db="EMBL/GenBank/DDBJ databases">
        <title>Draft genome sequence of the thermoanaerobe Thermotalea metallivorans, an isolate from the runoff channel of the Great Artesian Basin, Australia.</title>
        <authorList>
            <person name="Patel B.K."/>
        </authorList>
    </citation>
    <scope>NUCLEOTIDE SEQUENCE [LARGE SCALE GENOMIC DNA]</scope>
    <source>
        <strain evidence="2 3">B2-1</strain>
    </source>
</reference>
<dbReference type="Gene3D" id="3.30.460.10">
    <property type="entry name" value="Beta Polymerase, domain 2"/>
    <property type="match status" value="1"/>
</dbReference>
<dbReference type="OrthoDB" id="9816197at2"/>
<dbReference type="InterPro" id="IPR041633">
    <property type="entry name" value="Polbeta"/>
</dbReference>
<evidence type="ECO:0000313" key="2">
    <source>
        <dbReference type="EMBL" id="KXG76319.1"/>
    </source>
</evidence>
<sequence length="135" mass="15716">MHLSEECKKKIVDFLREKFKPKFIYLFGSFAKGEGREDSDIDLAIYTDEVIGPYDLFLAANLLSFEVKRDVQIVHLKDTTTVFAAQIVGTREVLYCEDEQQMAYYNIRALKDYAKLNEERKMILDAIERDGKIYG</sequence>
<dbReference type="InterPro" id="IPR043519">
    <property type="entry name" value="NT_sf"/>
</dbReference>
<protein>
    <recommendedName>
        <fullName evidence="1">Polymerase beta nucleotidyltransferase domain-containing protein</fullName>
    </recommendedName>
</protein>
<evidence type="ECO:0000313" key="3">
    <source>
        <dbReference type="Proteomes" id="UP000070456"/>
    </source>
</evidence>
<dbReference type="STRING" id="520762.AN619_12770"/>
<dbReference type="AlphaFoldDB" id="A0A140L6Z4"/>
<feature type="domain" description="Polymerase beta nucleotidyltransferase" evidence="1">
    <location>
        <begin position="9"/>
        <end position="100"/>
    </location>
</feature>
<proteinExistence type="predicted"/>